<dbReference type="EMBL" id="LSRX01007356">
    <property type="protein sequence ID" value="OLP72350.1"/>
    <property type="molecule type" value="Genomic_DNA"/>
</dbReference>
<dbReference type="AlphaFoldDB" id="A0A1Q9BQ48"/>
<accession>A0A1Q9BQ48</accession>
<comment type="caution">
    <text evidence="1">The sequence shown here is derived from an EMBL/GenBank/DDBJ whole genome shotgun (WGS) entry which is preliminary data.</text>
</comment>
<evidence type="ECO:0000313" key="2">
    <source>
        <dbReference type="Proteomes" id="UP000186817"/>
    </source>
</evidence>
<organism evidence="1 2">
    <name type="scientific">Symbiodinium microadriaticum</name>
    <name type="common">Dinoflagellate</name>
    <name type="synonym">Zooxanthella microadriatica</name>
    <dbReference type="NCBI Taxonomy" id="2951"/>
    <lineage>
        <taxon>Eukaryota</taxon>
        <taxon>Sar</taxon>
        <taxon>Alveolata</taxon>
        <taxon>Dinophyceae</taxon>
        <taxon>Suessiales</taxon>
        <taxon>Symbiodiniaceae</taxon>
        <taxon>Symbiodinium</taxon>
    </lineage>
</organism>
<reference evidence="1 2" key="1">
    <citation type="submission" date="2016-02" db="EMBL/GenBank/DDBJ databases">
        <title>Genome analysis of coral dinoflagellate symbionts highlights evolutionary adaptations to a symbiotic lifestyle.</title>
        <authorList>
            <person name="Aranda M."/>
            <person name="Li Y."/>
            <person name="Liew Y.J."/>
            <person name="Baumgarten S."/>
            <person name="Simakov O."/>
            <person name="Wilson M."/>
            <person name="Piel J."/>
            <person name="Ashoor H."/>
            <person name="Bougouffa S."/>
            <person name="Bajic V.B."/>
            <person name="Ryu T."/>
            <person name="Ravasi T."/>
            <person name="Bayer T."/>
            <person name="Micklem G."/>
            <person name="Kim H."/>
            <person name="Bhak J."/>
            <person name="Lajeunesse T.C."/>
            <person name="Voolstra C.R."/>
        </authorList>
    </citation>
    <scope>NUCLEOTIDE SEQUENCE [LARGE SCALE GENOMIC DNA]</scope>
    <source>
        <strain evidence="1 2">CCMP2467</strain>
    </source>
</reference>
<sequence>MRLPSPIKGYSPELMVSEVYSWSRMSSADPGLLRLFDP</sequence>
<keyword evidence="2" id="KW-1185">Reference proteome</keyword>
<protein>
    <submittedName>
        <fullName evidence="1">Uncharacterized protein</fullName>
    </submittedName>
</protein>
<name>A0A1Q9BQ48_SYMMI</name>
<feature type="non-terminal residue" evidence="1">
    <location>
        <position position="38"/>
    </location>
</feature>
<proteinExistence type="predicted"/>
<dbReference type="Proteomes" id="UP000186817">
    <property type="component" value="Unassembled WGS sequence"/>
</dbReference>
<evidence type="ECO:0000313" key="1">
    <source>
        <dbReference type="EMBL" id="OLP72350.1"/>
    </source>
</evidence>
<gene>
    <name evidence="1" type="ORF">AK812_SmicGene48228</name>
</gene>